<dbReference type="AlphaFoldDB" id="A0A6A6B2U9"/>
<feature type="region of interest" description="Disordered" evidence="1">
    <location>
        <begin position="48"/>
        <end position="79"/>
    </location>
</feature>
<gene>
    <name evidence="2" type="ORF">K452DRAFT_291390</name>
</gene>
<organism evidence="2 3">
    <name type="scientific">Aplosporella prunicola CBS 121167</name>
    <dbReference type="NCBI Taxonomy" id="1176127"/>
    <lineage>
        <taxon>Eukaryota</taxon>
        <taxon>Fungi</taxon>
        <taxon>Dikarya</taxon>
        <taxon>Ascomycota</taxon>
        <taxon>Pezizomycotina</taxon>
        <taxon>Dothideomycetes</taxon>
        <taxon>Dothideomycetes incertae sedis</taxon>
        <taxon>Botryosphaeriales</taxon>
        <taxon>Aplosporellaceae</taxon>
        <taxon>Aplosporella</taxon>
    </lineage>
</organism>
<sequence>MPGLQLLSSADHHHHTGSQRPAVSRDQDSQATTTHANTTIYLTAWRSQSRPRVWRNPATSPSRPTGSTSLGHQAQHPQTTPVTSAKVALKIVATPDSCVFAFGFHLRARTWLLFLGCCDGLVGLRLSALWMVAVGGWRVGSSRWAWVFRVCGLVDG</sequence>
<dbReference type="GeneID" id="54298665"/>
<name>A0A6A6B2U9_9PEZI</name>
<evidence type="ECO:0000256" key="1">
    <source>
        <dbReference type="SAM" id="MobiDB-lite"/>
    </source>
</evidence>
<proteinExistence type="predicted"/>
<feature type="non-terminal residue" evidence="2">
    <location>
        <position position="1"/>
    </location>
</feature>
<reference evidence="2" key="1">
    <citation type="journal article" date="2020" name="Stud. Mycol.">
        <title>101 Dothideomycetes genomes: a test case for predicting lifestyles and emergence of pathogens.</title>
        <authorList>
            <person name="Haridas S."/>
            <person name="Albert R."/>
            <person name="Binder M."/>
            <person name="Bloem J."/>
            <person name="Labutti K."/>
            <person name="Salamov A."/>
            <person name="Andreopoulos B."/>
            <person name="Baker S."/>
            <person name="Barry K."/>
            <person name="Bills G."/>
            <person name="Bluhm B."/>
            <person name="Cannon C."/>
            <person name="Castanera R."/>
            <person name="Culley D."/>
            <person name="Daum C."/>
            <person name="Ezra D."/>
            <person name="Gonzalez J."/>
            <person name="Henrissat B."/>
            <person name="Kuo A."/>
            <person name="Liang C."/>
            <person name="Lipzen A."/>
            <person name="Lutzoni F."/>
            <person name="Magnuson J."/>
            <person name="Mondo S."/>
            <person name="Nolan M."/>
            <person name="Ohm R."/>
            <person name="Pangilinan J."/>
            <person name="Park H.-J."/>
            <person name="Ramirez L."/>
            <person name="Alfaro M."/>
            <person name="Sun H."/>
            <person name="Tritt A."/>
            <person name="Yoshinaga Y."/>
            <person name="Zwiers L.-H."/>
            <person name="Turgeon B."/>
            <person name="Goodwin S."/>
            <person name="Spatafora J."/>
            <person name="Crous P."/>
            <person name="Grigoriev I."/>
        </authorList>
    </citation>
    <scope>NUCLEOTIDE SEQUENCE</scope>
    <source>
        <strain evidence="2">CBS 121167</strain>
    </source>
</reference>
<dbReference type="Proteomes" id="UP000799438">
    <property type="component" value="Unassembled WGS sequence"/>
</dbReference>
<dbReference type="RefSeq" id="XP_033393290.1">
    <property type="nucleotide sequence ID" value="XM_033541169.1"/>
</dbReference>
<accession>A0A6A6B2U9</accession>
<protein>
    <submittedName>
        <fullName evidence="2">Uncharacterized protein</fullName>
    </submittedName>
</protein>
<dbReference type="EMBL" id="ML995501">
    <property type="protein sequence ID" value="KAF2137575.1"/>
    <property type="molecule type" value="Genomic_DNA"/>
</dbReference>
<feature type="region of interest" description="Disordered" evidence="1">
    <location>
        <begin position="1"/>
        <end position="32"/>
    </location>
</feature>
<feature type="compositionally biased region" description="Polar residues" evidence="1">
    <location>
        <begin position="57"/>
        <end position="79"/>
    </location>
</feature>
<keyword evidence="3" id="KW-1185">Reference proteome</keyword>
<evidence type="ECO:0000313" key="2">
    <source>
        <dbReference type="EMBL" id="KAF2137575.1"/>
    </source>
</evidence>
<evidence type="ECO:0000313" key="3">
    <source>
        <dbReference type="Proteomes" id="UP000799438"/>
    </source>
</evidence>